<dbReference type="GO" id="GO:0006357">
    <property type="term" value="P:regulation of transcription by RNA polymerase II"/>
    <property type="evidence" value="ECO:0007669"/>
    <property type="project" value="TreeGrafter"/>
</dbReference>
<dbReference type="PROSITE" id="PS00028">
    <property type="entry name" value="ZINC_FINGER_C2H2_1"/>
    <property type="match status" value="9"/>
</dbReference>
<dbReference type="InterPro" id="IPR051061">
    <property type="entry name" value="Zinc_finger_trans_reg"/>
</dbReference>
<dbReference type="InterPro" id="IPR013087">
    <property type="entry name" value="Znf_C2H2_type"/>
</dbReference>
<dbReference type="PROSITE" id="PS50157">
    <property type="entry name" value="ZINC_FINGER_C2H2_2"/>
    <property type="match status" value="8"/>
</dbReference>
<accession>A0A0C9RKV6</accession>
<dbReference type="SUPFAM" id="SSF57667">
    <property type="entry name" value="beta-beta-alpha zinc fingers"/>
    <property type="match status" value="5"/>
</dbReference>
<keyword evidence="1" id="KW-0479">Metal-binding</keyword>
<dbReference type="Proteomes" id="UP000694866">
    <property type="component" value="Unplaced"/>
</dbReference>
<evidence type="ECO:0000256" key="2">
    <source>
        <dbReference type="ARBA" id="ARBA00022737"/>
    </source>
</evidence>
<keyword evidence="3 5" id="KW-0863">Zinc-finger</keyword>
<feature type="domain" description="C2H2-type" evidence="7">
    <location>
        <begin position="533"/>
        <end position="562"/>
    </location>
</feature>
<feature type="compositionally biased region" description="Polar residues" evidence="6">
    <location>
        <begin position="234"/>
        <end position="246"/>
    </location>
</feature>
<feature type="region of interest" description="Disordered" evidence="6">
    <location>
        <begin position="85"/>
        <end position="105"/>
    </location>
</feature>
<feature type="domain" description="C2H2-type" evidence="7">
    <location>
        <begin position="412"/>
        <end position="441"/>
    </location>
</feature>
<dbReference type="OrthoDB" id="6277246at2759"/>
<keyword evidence="9" id="KW-1185">Reference proteome</keyword>
<feature type="region of interest" description="Disordered" evidence="6">
    <location>
        <begin position="798"/>
        <end position="832"/>
    </location>
</feature>
<feature type="domain" description="C2H2-type" evidence="7">
    <location>
        <begin position="624"/>
        <end position="653"/>
    </location>
</feature>
<dbReference type="SMART" id="SM00355">
    <property type="entry name" value="ZnF_C2H2"/>
    <property type="match status" value="9"/>
</dbReference>
<accession>A0A9R1U3K2</accession>
<dbReference type="PANTHER" id="PTHR46179">
    <property type="entry name" value="ZINC FINGER PROTEIN"/>
    <property type="match status" value="1"/>
</dbReference>
<dbReference type="Pfam" id="PF00096">
    <property type="entry name" value="zf-C2H2"/>
    <property type="match status" value="4"/>
</dbReference>
<evidence type="ECO:0000313" key="9">
    <source>
        <dbReference type="Proteomes" id="UP000694866"/>
    </source>
</evidence>
<feature type="domain" description="C2H2-type" evidence="7">
    <location>
        <begin position="564"/>
        <end position="593"/>
    </location>
</feature>
<keyword evidence="4" id="KW-0862">Zinc</keyword>
<dbReference type="GeneID" id="105268197"/>
<feature type="domain" description="C2H2-type" evidence="7">
    <location>
        <begin position="654"/>
        <end position="681"/>
    </location>
</feature>
<evidence type="ECO:0000256" key="6">
    <source>
        <dbReference type="SAM" id="MobiDB-lite"/>
    </source>
</evidence>
<dbReference type="GO" id="GO:0008270">
    <property type="term" value="F:zinc ion binding"/>
    <property type="evidence" value="ECO:0007669"/>
    <property type="project" value="UniProtKB-KW"/>
</dbReference>
<dbReference type="Gene3D" id="3.30.160.60">
    <property type="entry name" value="Classic Zinc Finger"/>
    <property type="match status" value="7"/>
</dbReference>
<dbReference type="PANTHER" id="PTHR46179:SF26">
    <property type="entry name" value="ZINC FINGER PROTEIN 423 HOMOLOG"/>
    <property type="match status" value="1"/>
</dbReference>
<dbReference type="InterPro" id="IPR036236">
    <property type="entry name" value="Znf_C2H2_sf"/>
</dbReference>
<name>A0A0C9RKV6_9HYME</name>
<evidence type="ECO:0000259" key="7">
    <source>
        <dbReference type="PROSITE" id="PS50157"/>
    </source>
</evidence>
<evidence type="ECO:0000256" key="3">
    <source>
        <dbReference type="ARBA" id="ARBA00022771"/>
    </source>
</evidence>
<dbReference type="AlphaFoldDB" id="A0A0C9RKV6"/>
<evidence type="ECO:0000256" key="5">
    <source>
        <dbReference type="PROSITE-ProRule" id="PRU00042"/>
    </source>
</evidence>
<dbReference type="KEGG" id="fas:105268197"/>
<reference evidence="8" key="1">
    <citation type="submission" date="2015-01" db="EMBL/GenBank/DDBJ databases">
        <title>Transcriptome Assembly of Fopius arisanus.</title>
        <authorList>
            <person name="Geib S."/>
        </authorList>
    </citation>
    <scope>NUCLEOTIDE SEQUENCE</scope>
</reference>
<dbReference type="GO" id="GO:0005634">
    <property type="term" value="C:nucleus"/>
    <property type="evidence" value="ECO:0007669"/>
    <property type="project" value="TreeGrafter"/>
</dbReference>
<sequence>MSNDSEVLGRPPHSPRTQKIPKSQRPEGNWSITNSQATLGTNDCQRNVQFASTNLWIADNKFIKDRNSDFSEVESMIIASRGWNGYHTAPKSEESQKPPRGHSKTVEDIEKWLKTRPESAPLDSLKPELEAVDKYLSPFLSKDQDLIDIDYPDKKLSLGYDPPYDQFQDLHNEKYLEVCKDGFSLPEFQLDNDMVVAGEILPSTSTQPDFQDLEEPQEEPEHPRNPPVPDFALTTPQEDVGNNQSISDDDVLTLEDFRPVMESEKPLTPPNPLVRVEEALPEVKIEPRITKKRRKIVKIQEKCLKYEEENVRTDKDGIMAVVAISTDKISNMTQIVINTGKEEQIYQGKTSELMEATGYFSNIPMIDGSGWGKEGGSSSHEVIITNALEELGFTEEGLLSKALTVTESGKTWICPREDCSREFNRLYALKGHLLAHYGVRPFKCDYEGCTWAFYSDFKLKRHKETHLKRKDYVCQVPDCNRRFTTVYNLWTHEKLHSRPNRIPCLVPDCVERFQTKRALEIHMKSHDQKHAPYVCTHEGCGKRYYSSNAFTSHQKCHSYKEEEVKCGWIGCGKVFDKPCRLKAHVRCHTGSKPYSCAYPGCEWAFSSSSKLKRHEKKHTNERKFPCEFPGCSKAFMRSEHLKEHRLTHKEGRFFRCYMCDASFSAKSSLYVHIKKHQNRESNGIVQNSRVKVLQRQMEDSESVKTICNELSVRLESSAPEAILQESLECPGEDQSDDYAGKIQVDRGELPRRICPSKLSLKPREEGNDDLNYVFYECQVQQGEVVEGIEGIERVEGVEGVNGEEGEAAEAGEVGSAPEPEPPPRIARGRRGQGAARTGLTCEDVWRMKRRNIGLNCVGPCDVVLGGGIIAEELMIEEELPSMFYQEDLGNECQVLLMEGAEGTIGLRLE</sequence>
<proteinExistence type="predicted"/>
<reference evidence="10" key="2">
    <citation type="submission" date="2025-04" db="UniProtKB">
        <authorList>
            <consortium name="RefSeq"/>
        </authorList>
    </citation>
    <scope>IDENTIFICATION</scope>
    <source>
        <strain evidence="10">USDA-PBARC FA_bdor</strain>
        <tissue evidence="10">Whole organism</tissue>
    </source>
</reference>
<evidence type="ECO:0000313" key="10">
    <source>
        <dbReference type="RefSeq" id="XP_011305836.1"/>
    </source>
</evidence>
<feature type="domain" description="C2H2-type" evidence="7">
    <location>
        <begin position="472"/>
        <end position="501"/>
    </location>
</feature>
<dbReference type="FunFam" id="3.30.160.60:FF:000007">
    <property type="entry name" value="Basic krueppel-like factor 3"/>
    <property type="match status" value="1"/>
</dbReference>
<feature type="region of interest" description="Disordered" evidence="6">
    <location>
        <begin position="1"/>
        <end position="37"/>
    </location>
</feature>
<keyword evidence="2" id="KW-0677">Repeat</keyword>
<feature type="domain" description="C2H2-type" evidence="7">
    <location>
        <begin position="442"/>
        <end position="471"/>
    </location>
</feature>
<evidence type="ECO:0000256" key="1">
    <source>
        <dbReference type="ARBA" id="ARBA00022723"/>
    </source>
</evidence>
<protein>
    <submittedName>
        <fullName evidence="8">ZXDC protein</fullName>
    </submittedName>
</protein>
<organism evidence="8">
    <name type="scientific">Fopius arisanus</name>
    <dbReference type="NCBI Taxonomy" id="64838"/>
    <lineage>
        <taxon>Eukaryota</taxon>
        <taxon>Metazoa</taxon>
        <taxon>Ecdysozoa</taxon>
        <taxon>Arthropoda</taxon>
        <taxon>Hexapoda</taxon>
        <taxon>Insecta</taxon>
        <taxon>Pterygota</taxon>
        <taxon>Neoptera</taxon>
        <taxon>Endopterygota</taxon>
        <taxon>Hymenoptera</taxon>
        <taxon>Apocrita</taxon>
        <taxon>Ichneumonoidea</taxon>
        <taxon>Braconidae</taxon>
        <taxon>Opiinae</taxon>
        <taxon>Fopius</taxon>
    </lineage>
</organism>
<gene>
    <name evidence="8" type="primary">ZXDC</name>
    <name evidence="10" type="synonym">LOC105268197</name>
    <name evidence="8" type="ORF">g.6164</name>
</gene>
<feature type="domain" description="C2H2-type" evidence="7">
    <location>
        <begin position="594"/>
        <end position="623"/>
    </location>
</feature>
<evidence type="ECO:0000256" key="4">
    <source>
        <dbReference type="ARBA" id="ARBA00022833"/>
    </source>
</evidence>
<dbReference type="FunFam" id="3.30.160.60:FF:000125">
    <property type="entry name" value="Putative zinc finger protein 143"/>
    <property type="match status" value="1"/>
</dbReference>
<dbReference type="RefSeq" id="XP_011305836.1">
    <property type="nucleotide sequence ID" value="XM_011307534.1"/>
</dbReference>
<dbReference type="EMBL" id="GBYB01013947">
    <property type="protein sequence ID" value="JAG83714.1"/>
    <property type="molecule type" value="Transcribed_RNA"/>
</dbReference>
<dbReference type="GO" id="GO:0003712">
    <property type="term" value="F:transcription coregulator activity"/>
    <property type="evidence" value="ECO:0007669"/>
    <property type="project" value="TreeGrafter"/>
</dbReference>
<evidence type="ECO:0000313" key="8">
    <source>
        <dbReference type="EMBL" id="JAG83714.1"/>
    </source>
</evidence>
<feature type="region of interest" description="Disordered" evidence="6">
    <location>
        <begin position="203"/>
        <end position="246"/>
    </location>
</feature>